<name>A0ACC0A0A7_CATRO</name>
<dbReference type="Proteomes" id="UP001060085">
    <property type="component" value="Linkage Group LG07"/>
</dbReference>
<keyword evidence="2" id="KW-1185">Reference proteome</keyword>
<evidence type="ECO:0000313" key="2">
    <source>
        <dbReference type="Proteomes" id="UP001060085"/>
    </source>
</evidence>
<comment type="caution">
    <text evidence="1">The sequence shown here is derived from an EMBL/GenBank/DDBJ whole genome shotgun (WGS) entry which is preliminary data.</text>
</comment>
<accession>A0ACC0A0A7</accession>
<evidence type="ECO:0000313" key="1">
    <source>
        <dbReference type="EMBL" id="KAI5652823.1"/>
    </source>
</evidence>
<protein>
    <submittedName>
        <fullName evidence="1">Uncharacterized protein</fullName>
    </submittedName>
</protein>
<sequence length="224" mass="25529">MCLMCLDYVMLLLTCQKGEILLCVARCLLLLLSFMLSFGWLHILQGENFEEGGSSRGGRTGKGKRVATGVRAPERFVSIKEAANFEEWTRRRGKSAPGHGVNLSDMEGMETIPNLFEDIGWGPLLTVYELFYLEMTCEFYVNLHKGRVQKVGDPIRAGKIYNKHTFKRMGFAENEEGMLVKGGQDDSDESDEDDEGNEEQEAMDVDDEESEEEPEEETYRREMR</sequence>
<proteinExistence type="predicted"/>
<organism evidence="1 2">
    <name type="scientific">Catharanthus roseus</name>
    <name type="common">Madagascar periwinkle</name>
    <name type="synonym">Vinca rosea</name>
    <dbReference type="NCBI Taxonomy" id="4058"/>
    <lineage>
        <taxon>Eukaryota</taxon>
        <taxon>Viridiplantae</taxon>
        <taxon>Streptophyta</taxon>
        <taxon>Embryophyta</taxon>
        <taxon>Tracheophyta</taxon>
        <taxon>Spermatophyta</taxon>
        <taxon>Magnoliopsida</taxon>
        <taxon>eudicotyledons</taxon>
        <taxon>Gunneridae</taxon>
        <taxon>Pentapetalae</taxon>
        <taxon>asterids</taxon>
        <taxon>lamiids</taxon>
        <taxon>Gentianales</taxon>
        <taxon>Apocynaceae</taxon>
        <taxon>Rauvolfioideae</taxon>
        <taxon>Vinceae</taxon>
        <taxon>Catharanthinae</taxon>
        <taxon>Catharanthus</taxon>
    </lineage>
</organism>
<dbReference type="EMBL" id="CM044707">
    <property type="protein sequence ID" value="KAI5652823.1"/>
    <property type="molecule type" value="Genomic_DNA"/>
</dbReference>
<gene>
    <name evidence="1" type="ORF">M9H77_30010</name>
</gene>
<reference evidence="2" key="1">
    <citation type="journal article" date="2023" name="Nat. Plants">
        <title>Single-cell RNA sequencing provides a high-resolution roadmap for understanding the multicellular compartmentation of specialized metabolism.</title>
        <authorList>
            <person name="Sun S."/>
            <person name="Shen X."/>
            <person name="Li Y."/>
            <person name="Li Y."/>
            <person name="Wang S."/>
            <person name="Li R."/>
            <person name="Zhang H."/>
            <person name="Shen G."/>
            <person name="Guo B."/>
            <person name="Wei J."/>
            <person name="Xu J."/>
            <person name="St-Pierre B."/>
            <person name="Chen S."/>
            <person name="Sun C."/>
        </authorList>
    </citation>
    <scope>NUCLEOTIDE SEQUENCE [LARGE SCALE GENOMIC DNA]</scope>
</reference>